<reference evidence="1" key="1">
    <citation type="submission" date="2023-06" db="EMBL/GenBank/DDBJ databases">
        <authorList>
            <person name="Kurt Z."/>
        </authorList>
    </citation>
    <scope>NUCLEOTIDE SEQUENCE</scope>
</reference>
<protein>
    <submittedName>
        <fullName evidence="2">Hypothetical_protein</fullName>
    </submittedName>
</protein>
<organism evidence="1">
    <name type="scientific">Hexamita inflata</name>
    <dbReference type="NCBI Taxonomy" id="28002"/>
    <lineage>
        <taxon>Eukaryota</taxon>
        <taxon>Metamonada</taxon>
        <taxon>Diplomonadida</taxon>
        <taxon>Hexamitidae</taxon>
        <taxon>Hexamitinae</taxon>
        <taxon>Hexamita</taxon>
    </lineage>
</organism>
<dbReference type="AlphaFoldDB" id="A0AA86PQT8"/>
<gene>
    <name evidence="2" type="ORF">HINF_LOCUS22643</name>
    <name evidence="1" type="ORF">HINF_LOCUS27097</name>
</gene>
<sequence length="112" mass="13817">MSKFNRRRLTIEEKKDFLEKYNRGDYTKEQMLFSLPKTKIFQYSIYIWQAIVLYIITFEQEFCLNKYQKLHYQVDKVYLRVQTSIIEIRVQRYSGGPSKCFFELGRRMKFII</sequence>
<name>A0AA86PQT8_9EUKA</name>
<dbReference type="EMBL" id="CATOUU010000664">
    <property type="protein sequence ID" value="CAI9939452.1"/>
    <property type="molecule type" value="Genomic_DNA"/>
</dbReference>
<evidence type="ECO:0000313" key="2">
    <source>
        <dbReference type="EMBL" id="CAL6011265.1"/>
    </source>
</evidence>
<dbReference type="EMBL" id="CAXDID020000063">
    <property type="protein sequence ID" value="CAL6011265.1"/>
    <property type="molecule type" value="Genomic_DNA"/>
</dbReference>
<proteinExistence type="predicted"/>
<reference evidence="2 3" key="2">
    <citation type="submission" date="2024-07" db="EMBL/GenBank/DDBJ databases">
        <authorList>
            <person name="Akdeniz Z."/>
        </authorList>
    </citation>
    <scope>NUCLEOTIDE SEQUENCE [LARGE SCALE GENOMIC DNA]</scope>
</reference>
<accession>A0AA86PQT8</accession>
<evidence type="ECO:0000313" key="1">
    <source>
        <dbReference type="EMBL" id="CAI9939452.1"/>
    </source>
</evidence>
<dbReference type="Proteomes" id="UP001642409">
    <property type="component" value="Unassembled WGS sequence"/>
</dbReference>
<comment type="caution">
    <text evidence="1">The sequence shown here is derived from an EMBL/GenBank/DDBJ whole genome shotgun (WGS) entry which is preliminary data.</text>
</comment>
<keyword evidence="3" id="KW-1185">Reference proteome</keyword>
<evidence type="ECO:0000313" key="3">
    <source>
        <dbReference type="Proteomes" id="UP001642409"/>
    </source>
</evidence>